<gene>
    <name evidence="2" type="ORF">KK1_016763</name>
</gene>
<dbReference type="Gene3D" id="3.30.420.10">
    <property type="entry name" value="Ribonuclease H-like superfamily/Ribonuclease H"/>
    <property type="match status" value="1"/>
</dbReference>
<feature type="domain" description="Integrase catalytic" evidence="1">
    <location>
        <begin position="1"/>
        <end position="150"/>
    </location>
</feature>
<dbReference type="GO" id="GO:0003676">
    <property type="term" value="F:nucleic acid binding"/>
    <property type="evidence" value="ECO:0007669"/>
    <property type="project" value="InterPro"/>
</dbReference>
<evidence type="ECO:0000313" key="3">
    <source>
        <dbReference type="Proteomes" id="UP000075243"/>
    </source>
</evidence>
<protein>
    <submittedName>
        <fullName evidence="2">Transposon Ty3-I Gag-Pol polyprotein</fullName>
    </submittedName>
</protein>
<sequence>MDSIFVVVDRFSKMAHFIPCHKIDDASNIARLFFKEVVRLHGLPKTIVSDRDTKFLIHFWKTLWSRLGTKLLFSTTCHPQTDGQTEVVNRSLSTMLRTVLKGNHKSWDEYLPHIEFAYNRVVHKTTKISAFEVVYGFNPLTPLDLIPLLDSSHYFHKEGVSRVDFVKKLHEKVKTHIQQQNERTTLERRKGKKDLIFEEGDWV</sequence>
<dbReference type="EMBL" id="CM003610">
    <property type="protein sequence ID" value="KYP62237.1"/>
    <property type="molecule type" value="Genomic_DNA"/>
</dbReference>
<accession>A0A151T5B2</accession>
<name>A0A151T5B2_CAJCA</name>
<dbReference type="PANTHER" id="PTHR35046">
    <property type="entry name" value="ZINC KNUCKLE (CCHC-TYPE) FAMILY PROTEIN"/>
    <property type="match status" value="1"/>
</dbReference>
<dbReference type="Gramene" id="C.cajan_16287.t">
    <property type="protein sequence ID" value="C.cajan_16287.t.cds1"/>
    <property type="gene ID" value="C.cajan_16287"/>
</dbReference>
<dbReference type="InterPro" id="IPR036397">
    <property type="entry name" value="RNaseH_sf"/>
</dbReference>
<organism evidence="2 3">
    <name type="scientific">Cajanus cajan</name>
    <name type="common">Pigeon pea</name>
    <name type="synonym">Cajanus indicus</name>
    <dbReference type="NCBI Taxonomy" id="3821"/>
    <lineage>
        <taxon>Eukaryota</taxon>
        <taxon>Viridiplantae</taxon>
        <taxon>Streptophyta</taxon>
        <taxon>Embryophyta</taxon>
        <taxon>Tracheophyta</taxon>
        <taxon>Spermatophyta</taxon>
        <taxon>Magnoliopsida</taxon>
        <taxon>eudicotyledons</taxon>
        <taxon>Gunneridae</taxon>
        <taxon>Pentapetalae</taxon>
        <taxon>rosids</taxon>
        <taxon>fabids</taxon>
        <taxon>Fabales</taxon>
        <taxon>Fabaceae</taxon>
        <taxon>Papilionoideae</taxon>
        <taxon>50 kb inversion clade</taxon>
        <taxon>NPAAA clade</taxon>
        <taxon>indigoferoid/millettioid clade</taxon>
        <taxon>Phaseoleae</taxon>
        <taxon>Cajanus</taxon>
    </lineage>
</organism>
<dbReference type="InterPro" id="IPR001584">
    <property type="entry name" value="Integrase_cat-core"/>
</dbReference>
<dbReference type="SUPFAM" id="SSF53098">
    <property type="entry name" value="Ribonuclease H-like"/>
    <property type="match status" value="1"/>
</dbReference>
<dbReference type="PANTHER" id="PTHR35046:SF9">
    <property type="entry name" value="RNA-DIRECTED DNA POLYMERASE"/>
    <property type="match status" value="1"/>
</dbReference>
<dbReference type="GO" id="GO:0015074">
    <property type="term" value="P:DNA integration"/>
    <property type="evidence" value="ECO:0007669"/>
    <property type="project" value="InterPro"/>
</dbReference>
<proteinExistence type="predicted"/>
<dbReference type="InterPro" id="IPR012337">
    <property type="entry name" value="RNaseH-like_sf"/>
</dbReference>
<keyword evidence="3" id="KW-1185">Reference proteome</keyword>
<reference evidence="2 3" key="1">
    <citation type="journal article" date="2012" name="Nat. Biotechnol.">
        <title>Draft genome sequence of pigeonpea (Cajanus cajan), an orphan legume crop of resource-poor farmers.</title>
        <authorList>
            <person name="Varshney R.K."/>
            <person name="Chen W."/>
            <person name="Li Y."/>
            <person name="Bharti A.K."/>
            <person name="Saxena R.K."/>
            <person name="Schlueter J.A."/>
            <person name="Donoghue M.T."/>
            <person name="Azam S."/>
            <person name="Fan G."/>
            <person name="Whaley A.M."/>
            <person name="Farmer A.D."/>
            <person name="Sheridan J."/>
            <person name="Iwata A."/>
            <person name="Tuteja R."/>
            <person name="Penmetsa R.V."/>
            <person name="Wu W."/>
            <person name="Upadhyaya H.D."/>
            <person name="Yang S.P."/>
            <person name="Shah T."/>
            <person name="Saxena K.B."/>
            <person name="Michael T."/>
            <person name="McCombie W.R."/>
            <person name="Yang B."/>
            <person name="Zhang G."/>
            <person name="Yang H."/>
            <person name="Wang J."/>
            <person name="Spillane C."/>
            <person name="Cook D.R."/>
            <person name="May G.D."/>
            <person name="Xu X."/>
            <person name="Jackson S.A."/>
        </authorList>
    </citation>
    <scope>NUCLEOTIDE SEQUENCE [LARGE SCALE GENOMIC DNA]</scope>
    <source>
        <strain evidence="3">cv. Asha</strain>
    </source>
</reference>
<dbReference type="Proteomes" id="UP000075243">
    <property type="component" value="Chromosome 8"/>
</dbReference>
<evidence type="ECO:0000259" key="1">
    <source>
        <dbReference type="PROSITE" id="PS50994"/>
    </source>
</evidence>
<dbReference type="PROSITE" id="PS50994">
    <property type="entry name" value="INTEGRASE"/>
    <property type="match status" value="1"/>
</dbReference>
<dbReference type="AlphaFoldDB" id="A0A151T5B2"/>
<evidence type="ECO:0000313" key="2">
    <source>
        <dbReference type="EMBL" id="KYP62237.1"/>
    </source>
</evidence>